<proteinExistence type="predicted"/>
<dbReference type="AlphaFoldDB" id="A0A816X586"/>
<reference evidence="1" key="1">
    <citation type="submission" date="2021-01" db="EMBL/GenBank/DDBJ databases">
        <authorList>
            <consortium name="Genoscope - CEA"/>
            <person name="William W."/>
        </authorList>
    </citation>
    <scope>NUCLEOTIDE SEQUENCE</scope>
</reference>
<organism evidence="1">
    <name type="scientific">Brassica napus</name>
    <name type="common">Rape</name>
    <dbReference type="NCBI Taxonomy" id="3708"/>
    <lineage>
        <taxon>Eukaryota</taxon>
        <taxon>Viridiplantae</taxon>
        <taxon>Streptophyta</taxon>
        <taxon>Embryophyta</taxon>
        <taxon>Tracheophyta</taxon>
        <taxon>Spermatophyta</taxon>
        <taxon>Magnoliopsida</taxon>
        <taxon>eudicotyledons</taxon>
        <taxon>Gunneridae</taxon>
        <taxon>Pentapetalae</taxon>
        <taxon>rosids</taxon>
        <taxon>malvids</taxon>
        <taxon>Brassicales</taxon>
        <taxon>Brassicaceae</taxon>
        <taxon>Brassiceae</taxon>
        <taxon>Brassica</taxon>
    </lineage>
</organism>
<accession>A0A816X586</accession>
<name>A0A816X586_BRANA</name>
<evidence type="ECO:0000313" key="1">
    <source>
        <dbReference type="EMBL" id="CAF2142435.1"/>
    </source>
</evidence>
<sequence>MLAVVRRLWSRFLRISHRRDKTCFFFKNYAYFDEEVGEEVPSILWCSGIFLLGGSCYPSQLVLL</sequence>
<dbReference type="Proteomes" id="UP001295469">
    <property type="component" value="Chromosome A02"/>
</dbReference>
<dbReference type="EMBL" id="HG994356">
    <property type="protein sequence ID" value="CAF2142435.1"/>
    <property type="molecule type" value="Genomic_DNA"/>
</dbReference>
<protein>
    <submittedName>
        <fullName evidence="1">(rape) hypothetical protein</fullName>
    </submittedName>
</protein>
<gene>
    <name evidence="1" type="ORF">DARMORV10_A02P29970.1</name>
</gene>